<evidence type="ECO:0000256" key="3">
    <source>
        <dbReference type="ARBA" id="ARBA00022691"/>
    </source>
</evidence>
<organism evidence="7 8">
    <name type="scientific">Panicum miliaceum</name>
    <name type="common">Proso millet</name>
    <name type="synonym">Broomcorn millet</name>
    <dbReference type="NCBI Taxonomy" id="4540"/>
    <lineage>
        <taxon>Eukaryota</taxon>
        <taxon>Viridiplantae</taxon>
        <taxon>Streptophyta</taxon>
        <taxon>Embryophyta</taxon>
        <taxon>Tracheophyta</taxon>
        <taxon>Spermatophyta</taxon>
        <taxon>Magnoliopsida</taxon>
        <taxon>Liliopsida</taxon>
        <taxon>Poales</taxon>
        <taxon>Poaceae</taxon>
        <taxon>PACMAD clade</taxon>
        <taxon>Panicoideae</taxon>
        <taxon>Panicodae</taxon>
        <taxon>Paniceae</taxon>
        <taxon>Panicinae</taxon>
        <taxon>Panicum</taxon>
        <taxon>Panicum sect. Panicum</taxon>
    </lineage>
</organism>
<name>A0A3L6RV06_PANMI</name>
<accession>A0A3L6RV06</accession>
<dbReference type="Pfam" id="PF00891">
    <property type="entry name" value="Methyltransf_2"/>
    <property type="match status" value="1"/>
</dbReference>
<dbReference type="Proteomes" id="UP000275267">
    <property type="component" value="Unassembled WGS sequence"/>
</dbReference>
<feature type="region of interest" description="Disordered" evidence="4">
    <location>
        <begin position="238"/>
        <end position="257"/>
    </location>
</feature>
<dbReference type="Gene3D" id="1.10.10.10">
    <property type="entry name" value="Winged helix-like DNA-binding domain superfamily/Winged helix DNA-binding domain"/>
    <property type="match status" value="1"/>
</dbReference>
<feature type="compositionally biased region" description="Basic and acidic residues" evidence="4">
    <location>
        <begin position="246"/>
        <end position="257"/>
    </location>
</feature>
<evidence type="ECO:0000259" key="5">
    <source>
        <dbReference type="Pfam" id="PF00891"/>
    </source>
</evidence>
<keyword evidence="1" id="KW-0489">Methyltransferase</keyword>
<gene>
    <name evidence="7" type="ORF">C2845_PM11G21310</name>
</gene>
<dbReference type="InterPro" id="IPR029063">
    <property type="entry name" value="SAM-dependent_MTases_sf"/>
</dbReference>
<evidence type="ECO:0000256" key="4">
    <source>
        <dbReference type="SAM" id="MobiDB-lite"/>
    </source>
</evidence>
<reference evidence="8" key="1">
    <citation type="journal article" date="2019" name="Nat. Commun.">
        <title>The genome of broomcorn millet.</title>
        <authorList>
            <person name="Zou C."/>
            <person name="Miki D."/>
            <person name="Li D."/>
            <person name="Tang Q."/>
            <person name="Xiao L."/>
            <person name="Rajput S."/>
            <person name="Deng P."/>
            <person name="Jia W."/>
            <person name="Huang R."/>
            <person name="Zhang M."/>
            <person name="Sun Y."/>
            <person name="Hu J."/>
            <person name="Fu X."/>
            <person name="Schnable P.S."/>
            <person name="Li F."/>
            <person name="Zhang H."/>
            <person name="Feng B."/>
            <person name="Zhu X."/>
            <person name="Liu R."/>
            <person name="Schnable J.C."/>
            <person name="Zhu J.-K."/>
            <person name="Zhang H."/>
        </authorList>
    </citation>
    <scope>NUCLEOTIDE SEQUENCE [LARGE SCALE GENOMIC DNA]</scope>
</reference>
<dbReference type="GO" id="GO:0032259">
    <property type="term" value="P:methylation"/>
    <property type="evidence" value="ECO:0007669"/>
    <property type="project" value="UniProtKB-KW"/>
</dbReference>
<dbReference type="Pfam" id="PF08100">
    <property type="entry name" value="Dimerisation"/>
    <property type="match status" value="1"/>
</dbReference>
<dbReference type="SUPFAM" id="SSF53335">
    <property type="entry name" value="S-adenosyl-L-methionine-dependent methyltransferases"/>
    <property type="match status" value="1"/>
</dbReference>
<dbReference type="EMBL" id="PQIB02000007">
    <property type="protein sequence ID" value="RLN09425.1"/>
    <property type="molecule type" value="Genomic_DNA"/>
</dbReference>
<dbReference type="PROSITE" id="PS51683">
    <property type="entry name" value="SAM_OMT_II"/>
    <property type="match status" value="1"/>
</dbReference>
<evidence type="ECO:0000313" key="8">
    <source>
        <dbReference type="Proteomes" id="UP000275267"/>
    </source>
</evidence>
<dbReference type="GO" id="GO:0046983">
    <property type="term" value="F:protein dimerization activity"/>
    <property type="evidence" value="ECO:0007669"/>
    <property type="project" value="InterPro"/>
</dbReference>
<keyword evidence="8" id="KW-1185">Reference proteome</keyword>
<evidence type="ECO:0000313" key="7">
    <source>
        <dbReference type="EMBL" id="RLN09425.1"/>
    </source>
</evidence>
<dbReference type="InterPro" id="IPR036388">
    <property type="entry name" value="WH-like_DNA-bd_sf"/>
</dbReference>
<keyword evidence="3" id="KW-0949">S-adenosyl-L-methionine</keyword>
<dbReference type="InterPro" id="IPR012967">
    <property type="entry name" value="COMT_dimerisation"/>
</dbReference>
<dbReference type="PANTHER" id="PTHR11746">
    <property type="entry name" value="O-METHYLTRANSFERASE"/>
    <property type="match status" value="1"/>
</dbReference>
<dbReference type="STRING" id="4540.A0A3L6RV06"/>
<dbReference type="Gene3D" id="3.40.50.150">
    <property type="entry name" value="Vaccinia Virus protein VP39"/>
    <property type="match status" value="1"/>
</dbReference>
<dbReference type="InterPro" id="IPR001077">
    <property type="entry name" value="COMT_C"/>
</dbReference>
<evidence type="ECO:0000256" key="2">
    <source>
        <dbReference type="ARBA" id="ARBA00022679"/>
    </source>
</evidence>
<proteinExistence type="predicted"/>
<sequence>MALTAIIRLGVPSAVWAGGANAPLSAAELLPECHPDQSVLERLLRPLASRGVFSEHGGSPRRFALTAVGRTLVPGPSGASYADYVLQHHQDALVAAWPRLHEAVLDPAGPEPFARANAGVPAYAYYGKDREANEVMLRAMTGVSEPFMEALLDGYAGGFDGVATLVDVGGSSGACLEMIMRRVGTITEGINFDLPDVVAAAPPIAVGSDDVDQRRVHGHPEELPSALPAGGKVIACEPVVPEETDSSTRTDRNTSNK</sequence>
<feature type="domain" description="O-methyltransferase dimerisation" evidence="6">
    <location>
        <begin position="1"/>
        <end position="73"/>
    </location>
</feature>
<comment type="caution">
    <text evidence="7">The sequence shown here is derived from an EMBL/GenBank/DDBJ whole genome shotgun (WGS) entry which is preliminary data.</text>
</comment>
<dbReference type="GO" id="GO:0008171">
    <property type="term" value="F:O-methyltransferase activity"/>
    <property type="evidence" value="ECO:0007669"/>
    <property type="project" value="InterPro"/>
</dbReference>
<dbReference type="SUPFAM" id="SSF46785">
    <property type="entry name" value="Winged helix' DNA-binding domain"/>
    <property type="match status" value="1"/>
</dbReference>
<dbReference type="OrthoDB" id="1606438at2759"/>
<dbReference type="InterPro" id="IPR036390">
    <property type="entry name" value="WH_DNA-bd_sf"/>
</dbReference>
<evidence type="ECO:0000256" key="1">
    <source>
        <dbReference type="ARBA" id="ARBA00022603"/>
    </source>
</evidence>
<dbReference type="AlphaFoldDB" id="A0A3L6RV06"/>
<feature type="domain" description="O-methyltransferase C-terminal" evidence="5">
    <location>
        <begin position="97"/>
        <end position="205"/>
    </location>
</feature>
<dbReference type="InterPro" id="IPR016461">
    <property type="entry name" value="COMT-like"/>
</dbReference>
<protein>
    <submittedName>
        <fullName evidence="7">Caffeic acid 3-O-methyltransferase</fullName>
    </submittedName>
</protein>
<evidence type="ECO:0000259" key="6">
    <source>
        <dbReference type="Pfam" id="PF08100"/>
    </source>
</evidence>
<keyword evidence="2" id="KW-0808">Transferase</keyword>